<sequence length="164" mass="18295">MGHEPIFYCGEEMRSAPEKLKSLVRAEVELLGYELVGLELTGQGKGGALLRVYIDHADGIGLDDCVQVSHQISGVLDVEDPIKEQYQLEVSSPGLDRPLFEREHFVRFQGNKVRVKTHTKIEGRHRFTGVLRGVAENQVLIEEDGKLHGIAIELIDSARLIPDI</sequence>
<gene>
    <name evidence="3 6" type="primary">rimP</name>
    <name evidence="6" type="ORF">CODIS_10170</name>
</gene>
<dbReference type="Pfam" id="PF17384">
    <property type="entry name" value="DUF150_C"/>
    <property type="match status" value="1"/>
</dbReference>
<dbReference type="Pfam" id="PF02576">
    <property type="entry name" value="RimP_N"/>
    <property type="match status" value="1"/>
</dbReference>
<dbReference type="InterPro" id="IPR028998">
    <property type="entry name" value="RimP_C"/>
</dbReference>
<evidence type="ECO:0000259" key="5">
    <source>
        <dbReference type="Pfam" id="PF17384"/>
    </source>
</evidence>
<keyword evidence="1 3" id="KW-0963">Cytoplasm</keyword>
<evidence type="ECO:0000313" key="7">
    <source>
        <dbReference type="Proteomes" id="UP000094769"/>
    </source>
</evidence>
<dbReference type="InterPro" id="IPR036847">
    <property type="entry name" value="RimP_C_sf"/>
</dbReference>
<keyword evidence="7" id="KW-1185">Reference proteome</keyword>
<protein>
    <recommendedName>
        <fullName evidence="3">Ribosome maturation factor RimP</fullName>
    </recommendedName>
</protein>
<dbReference type="Proteomes" id="UP000094769">
    <property type="component" value="Unassembled WGS sequence"/>
</dbReference>
<comment type="subcellular location">
    <subcellularLocation>
        <location evidence="3">Cytoplasm</location>
    </subcellularLocation>
</comment>
<dbReference type="HAMAP" id="MF_01077">
    <property type="entry name" value="RimP"/>
    <property type="match status" value="1"/>
</dbReference>
<comment type="caution">
    <text evidence="6">The sequence shown here is derived from an EMBL/GenBank/DDBJ whole genome shotgun (WGS) entry which is preliminary data.</text>
</comment>
<dbReference type="FunFam" id="3.30.300.70:FF:000001">
    <property type="entry name" value="Ribosome maturation factor RimP"/>
    <property type="match status" value="1"/>
</dbReference>
<dbReference type="InterPro" id="IPR028989">
    <property type="entry name" value="RimP_N"/>
</dbReference>
<evidence type="ECO:0000256" key="3">
    <source>
        <dbReference type="HAMAP-Rule" id="MF_01077"/>
    </source>
</evidence>
<dbReference type="Gene3D" id="3.30.300.70">
    <property type="entry name" value="RimP-like superfamily, N-terminal"/>
    <property type="match status" value="1"/>
</dbReference>
<dbReference type="InterPro" id="IPR003728">
    <property type="entry name" value="Ribosome_maturation_RimP"/>
</dbReference>
<dbReference type="PANTHER" id="PTHR33867">
    <property type="entry name" value="RIBOSOME MATURATION FACTOR RIMP"/>
    <property type="match status" value="1"/>
</dbReference>
<comment type="function">
    <text evidence="3">Required for maturation of 30S ribosomal subunits.</text>
</comment>
<feature type="domain" description="Ribosome maturation factor RimP C-terminal" evidence="5">
    <location>
        <begin position="99"/>
        <end position="163"/>
    </location>
</feature>
<dbReference type="EMBL" id="MARB01000004">
    <property type="protein sequence ID" value="ODJ88918.1"/>
    <property type="molecule type" value="Genomic_DNA"/>
</dbReference>
<dbReference type="SUPFAM" id="SSF75420">
    <property type="entry name" value="YhbC-like, N-terminal domain"/>
    <property type="match status" value="1"/>
</dbReference>
<dbReference type="GO" id="GO:0000028">
    <property type="term" value="P:ribosomal small subunit assembly"/>
    <property type="evidence" value="ECO:0007669"/>
    <property type="project" value="TreeGrafter"/>
</dbReference>
<dbReference type="InterPro" id="IPR035956">
    <property type="entry name" value="RimP_N_sf"/>
</dbReference>
<accession>A0A7Z1AGT7</accession>
<evidence type="ECO:0000256" key="2">
    <source>
        <dbReference type="ARBA" id="ARBA00022517"/>
    </source>
</evidence>
<evidence type="ECO:0000256" key="1">
    <source>
        <dbReference type="ARBA" id="ARBA00022490"/>
    </source>
</evidence>
<dbReference type="CDD" id="cd01734">
    <property type="entry name" value="YlxS_C"/>
    <property type="match status" value="1"/>
</dbReference>
<dbReference type="GO" id="GO:0005829">
    <property type="term" value="C:cytosol"/>
    <property type="evidence" value="ECO:0007669"/>
    <property type="project" value="TreeGrafter"/>
</dbReference>
<name>A0A7Z1AGT7_9GAMM</name>
<dbReference type="AlphaFoldDB" id="A0A7Z1AGT7"/>
<organism evidence="6 7">
    <name type="scientific">Candidatus Thiodiazotropha endolucinida</name>
    <dbReference type="NCBI Taxonomy" id="1655433"/>
    <lineage>
        <taxon>Bacteria</taxon>
        <taxon>Pseudomonadati</taxon>
        <taxon>Pseudomonadota</taxon>
        <taxon>Gammaproteobacteria</taxon>
        <taxon>Chromatiales</taxon>
        <taxon>Sedimenticolaceae</taxon>
        <taxon>Candidatus Thiodiazotropha</taxon>
    </lineage>
</organism>
<keyword evidence="2 3" id="KW-0690">Ribosome biogenesis</keyword>
<dbReference type="SUPFAM" id="SSF74942">
    <property type="entry name" value="YhbC-like, C-terminal domain"/>
    <property type="match status" value="1"/>
</dbReference>
<evidence type="ECO:0000313" key="6">
    <source>
        <dbReference type="EMBL" id="ODJ88918.1"/>
    </source>
</evidence>
<dbReference type="PANTHER" id="PTHR33867:SF1">
    <property type="entry name" value="RIBOSOME MATURATION FACTOR RIMP"/>
    <property type="match status" value="1"/>
</dbReference>
<feature type="domain" description="Ribosome maturation factor RimP N-terminal" evidence="4">
    <location>
        <begin position="24"/>
        <end position="96"/>
    </location>
</feature>
<proteinExistence type="inferred from homology"/>
<evidence type="ECO:0000259" key="4">
    <source>
        <dbReference type="Pfam" id="PF02576"/>
    </source>
</evidence>
<dbReference type="Gene3D" id="2.30.30.180">
    <property type="entry name" value="Ribosome maturation factor RimP, C-terminal domain"/>
    <property type="match status" value="1"/>
</dbReference>
<comment type="similarity">
    <text evidence="3">Belongs to the RimP family.</text>
</comment>
<reference evidence="6 7" key="1">
    <citation type="submission" date="2016-06" db="EMBL/GenBank/DDBJ databases">
        <title>Genome sequence of endosymbiont of Candidatus Endolucinida thiodiazotropha.</title>
        <authorList>
            <person name="Poehlein A."/>
            <person name="Koenig S."/>
            <person name="Heiden S.E."/>
            <person name="Thuermer A."/>
            <person name="Voget S."/>
            <person name="Daniel R."/>
            <person name="Markert S."/>
            <person name="Gros O."/>
            <person name="Schweder T."/>
        </authorList>
    </citation>
    <scope>NUCLEOTIDE SEQUENCE [LARGE SCALE GENOMIC DNA]</scope>
    <source>
        <strain evidence="6 7">COS</strain>
    </source>
</reference>
<dbReference type="NCBIfam" id="NF000927">
    <property type="entry name" value="PRK00092.1-1"/>
    <property type="match status" value="1"/>
</dbReference>
<dbReference type="GO" id="GO:0006412">
    <property type="term" value="P:translation"/>
    <property type="evidence" value="ECO:0007669"/>
    <property type="project" value="TreeGrafter"/>
</dbReference>